<evidence type="ECO:0000259" key="1">
    <source>
        <dbReference type="Pfam" id="PF12146"/>
    </source>
</evidence>
<dbReference type="InterPro" id="IPR052920">
    <property type="entry name" value="DNA-binding_regulatory"/>
</dbReference>
<comment type="caution">
    <text evidence="2">The sequence shown here is derived from an EMBL/GenBank/DDBJ whole genome shotgun (WGS) entry which is preliminary data.</text>
</comment>
<dbReference type="InterPro" id="IPR029058">
    <property type="entry name" value="AB_hydrolase_fold"/>
</dbReference>
<evidence type="ECO:0000313" key="3">
    <source>
        <dbReference type="Proteomes" id="UP000886757"/>
    </source>
</evidence>
<dbReference type="AlphaFoldDB" id="A0A9D1AG85"/>
<reference evidence="2" key="2">
    <citation type="journal article" date="2021" name="PeerJ">
        <title>Extensive microbial diversity within the chicken gut microbiome revealed by metagenomics and culture.</title>
        <authorList>
            <person name="Gilroy R."/>
            <person name="Ravi A."/>
            <person name="Getino M."/>
            <person name="Pursley I."/>
            <person name="Horton D.L."/>
            <person name="Alikhan N.F."/>
            <person name="Baker D."/>
            <person name="Gharbi K."/>
            <person name="Hall N."/>
            <person name="Watson M."/>
            <person name="Adriaenssens E.M."/>
            <person name="Foster-Nyarko E."/>
            <person name="Jarju S."/>
            <person name="Secka A."/>
            <person name="Antonio M."/>
            <person name="Oren A."/>
            <person name="Chaudhuri R.R."/>
            <person name="La Ragione R."/>
            <person name="Hildebrand F."/>
            <person name="Pallen M.J."/>
        </authorList>
    </citation>
    <scope>NUCLEOTIDE SEQUENCE</scope>
    <source>
        <strain evidence="2">ChiSjej4B22-8148</strain>
    </source>
</reference>
<keyword evidence="2" id="KW-0378">Hydrolase</keyword>
<dbReference type="Proteomes" id="UP000886757">
    <property type="component" value="Unassembled WGS sequence"/>
</dbReference>
<proteinExistence type="predicted"/>
<dbReference type="GO" id="GO:0016787">
    <property type="term" value="F:hydrolase activity"/>
    <property type="evidence" value="ECO:0007669"/>
    <property type="project" value="UniProtKB-KW"/>
</dbReference>
<dbReference type="EMBL" id="DVGK01000149">
    <property type="protein sequence ID" value="HIR14797.1"/>
    <property type="molecule type" value="Genomic_DNA"/>
</dbReference>
<accession>A0A9D1AG85</accession>
<dbReference type="Gene3D" id="3.40.50.1820">
    <property type="entry name" value="alpha/beta hydrolase"/>
    <property type="match status" value="1"/>
</dbReference>
<reference evidence="2" key="1">
    <citation type="submission" date="2020-10" db="EMBL/GenBank/DDBJ databases">
        <authorList>
            <person name="Gilroy R."/>
        </authorList>
    </citation>
    <scope>NUCLEOTIDE SEQUENCE</scope>
    <source>
        <strain evidence="2">ChiSjej4B22-8148</strain>
    </source>
</reference>
<evidence type="ECO:0000313" key="2">
    <source>
        <dbReference type="EMBL" id="HIR14797.1"/>
    </source>
</evidence>
<dbReference type="SUPFAM" id="SSF53474">
    <property type="entry name" value="alpha/beta-Hydrolases"/>
    <property type="match status" value="1"/>
</dbReference>
<dbReference type="PANTHER" id="PTHR43358:SF4">
    <property type="entry name" value="ALPHA_BETA HYDROLASE FOLD-1 DOMAIN-CONTAINING PROTEIN"/>
    <property type="match status" value="1"/>
</dbReference>
<feature type="domain" description="Serine aminopeptidase S33" evidence="1">
    <location>
        <begin position="239"/>
        <end position="288"/>
    </location>
</feature>
<sequence>MKWMKYVIGAGAAAAALDYGVAAYFFRRTILRQHAATERTMKMSGTDWSQYFPMMEERREKMMAHPHEDVYVTSQDGLKLHGTFFPGEGKKTVICFHGYTSKGMNDYVGLSGYYLPRGYNLLLIDERAHGESEGTYIGFGTLDRKDGLCWIRYIQERIGEDCEIWLHGMSMGAATVVMMSGLALPACVKGIISDCAFTCAWDVFEHVLHSMYHLPAYPILAAAEQMMQKRAGYGLKTCDASQEVKKAKVPILLLHGEKDTFVPCQMSRKIYRNCASSAKLVIIPGAGHCEAYYKNPELYEKELTDFIS</sequence>
<dbReference type="Pfam" id="PF12146">
    <property type="entry name" value="Hydrolase_4"/>
    <property type="match status" value="1"/>
</dbReference>
<gene>
    <name evidence="2" type="ORF">IAB31_12860</name>
</gene>
<name>A0A9D1AG85_9FIRM</name>
<dbReference type="InterPro" id="IPR022742">
    <property type="entry name" value="Hydrolase_4"/>
</dbReference>
<protein>
    <submittedName>
        <fullName evidence="2">Alpha/beta hydrolase</fullName>
    </submittedName>
</protein>
<organism evidence="2 3">
    <name type="scientific">Candidatus Choladousia intestinavium</name>
    <dbReference type="NCBI Taxonomy" id="2840727"/>
    <lineage>
        <taxon>Bacteria</taxon>
        <taxon>Bacillati</taxon>
        <taxon>Bacillota</taxon>
        <taxon>Clostridia</taxon>
        <taxon>Lachnospirales</taxon>
        <taxon>Lachnospiraceae</taxon>
        <taxon>Lachnospiraceae incertae sedis</taxon>
        <taxon>Candidatus Choladousia</taxon>
    </lineage>
</organism>
<dbReference type="PANTHER" id="PTHR43358">
    <property type="entry name" value="ALPHA/BETA-HYDROLASE"/>
    <property type="match status" value="1"/>
</dbReference>